<sequence>MRQTAIIAGLAAMLPSTAQAWSIPALLDTRQTSRPYQDVVCKPQTGSGAQLPPCVQIENIELACQPNGTNPIDYEAHAQCICGGSFFAEKLACERCLTIHGLRSERNLAFYSGVLSSASNALCTGTPTAVFASIYAGIEAAATPVTTGATITSDQAPSNTAISLYYTASGPQGPGTITGAAASATAVASRTTTSPYTAATGSASGATGSSSTRASTATTGTASGAAATSSTAGSGAMPTYAAGGLLMGAAGIAVFAGL</sequence>
<dbReference type="EMBL" id="JFFI01002179">
    <property type="protein sequence ID" value="KXH40938.1"/>
    <property type="molecule type" value="Genomic_DNA"/>
</dbReference>
<feature type="chain" id="PRO_5007802869" description="Collagen-like protein Mcl1" evidence="2">
    <location>
        <begin position="21"/>
        <end position="258"/>
    </location>
</feature>
<dbReference type="STRING" id="1209931.A0A135SYF2"/>
<proteinExistence type="predicted"/>
<evidence type="ECO:0000313" key="3">
    <source>
        <dbReference type="EMBL" id="KXH40938.1"/>
    </source>
</evidence>
<keyword evidence="4" id="KW-1185">Reference proteome</keyword>
<evidence type="ECO:0000256" key="1">
    <source>
        <dbReference type="SAM" id="MobiDB-lite"/>
    </source>
</evidence>
<feature type="signal peptide" evidence="2">
    <location>
        <begin position="1"/>
        <end position="20"/>
    </location>
</feature>
<evidence type="ECO:0000313" key="4">
    <source>
        <dbReference type="Proteomes" id="UP000070121"/>
    </source>
</evidence>
<keyword evidence="2" id="KW-0732">Signal</keyword>
<feature type="region of interest" description="Disordered" evidence="1">
    <location>
        <begin position="195"/>
        <end position="233"/>
    </location>
</feature>
<gene>
    <name evidence="3" type="ORF">CSAL01_09556</name>
</gene>
<dbReference type="OrthoDB" id="4331875at2759"/>
<reference evidence="3 4" key="1">
    <citation type="submission" date="2014-02" db="EMBL/GenBank/DDBJ databases">
        <title>The genome sequence of Colletotrichum salicis CBS 607.94.</title>
        <authorList>
            <person name="Baroncelli R."/>
            <person name="Thon M.R."/>
        </authorList>
    </citation>
    <scope>NUCLEOTIDE SEQUENCE [LARGE SCALE GENOMIC DNA]</scope>
    <source>
        <strain evidence="3 4">CBS 607.94</strain>
    </source>
</reference>
<dbReference type="Proteomes" id="UP000070121">
    <property type="component" value="Unassembled WGS sequence"/>
</dbReference>
<protein>
    <recommendedName>
        <fullName evidence="5">Collagen-like protein Mcl1</fullName>
    </recommendedName>
</protein>
<name>A0A135SYF2_9PEZI</name>
<comment type="caution">
    <text evidence="3">The sequence shown here is derived from an EMBL/GenBank/DDBJ whole genome shotgun (WGS) entry which is preliminary data.</text>
</comment>
<dbReference type="AlphaFoldDB" id="A0A135SYF2"/>
<organism evidence="3 4">
    <name type="scientific">Colletotrichum salicis</name>
    <dbReference type="NCBI Taxonomy" id="1209931"/>
    <lineage>
        <taxon>Eukaryota</taxon>
        <taxon>Fungi</taxon>
        <taxon>Dikarya</taxon>
        <taxon>Ascomycota</taxon>
        <taxon>Pezizomycotina</taxon>
        <taxon>Sordariomycetes</taxon>
        <taxon>Hypocreomycetidae</taxon>
        <taxon>Glomerellales</taxon>
        <taxon>Glomerellaceae</taxon>
        <taxon>Colletotrichum</taxon>
        <taxon>Colletotrichum acutatum species complex</taxon>
    </lineage>
</organism>
<evidence type="ECO:0000256" key="2">
    <source>
        <dbReference type="SAM" id="SignalP"/>
    </source>
</evidence>
<accession>A0A135SYF2</accession>
<evidence type="ECO:0008006" key="5">
    <source>
        <dbReference type="Google" id="ProtNLM"/>
    </source>
</evidence>